<dbReference type="Gene3D" id="2.30.29.30">
    <property type="entry name" value="Pleckstrin-homology domain (PH domain)/Phosphotyrosine-binding domain (PTB)"/>
    <property type="match status" value="1"/>
</dbReference>
<dbReference type="PROSITE" id="PS50010">
    <property type="entry name" value="DH_2"/>
    <property type="match status" value="1"/>
</dbReference>
<evidence type="ECO:0000256" key="1">
    <source>
        <dbReference type="ARBA" id="ARBA00022553"/>
    </source>
</evidence>
<name>A0ABN8RDL2_9CNID</name>
<dbReference type="Gene3D" id="1.20.900.10">
    <property type="entry name" value="Dbl homology (DH) domain"/>
    <property type="match status" value="2"/>
</dbReference>
<proteinExistence type="predicted"/>
<dbReference type="Proteomes" id="UP001159427">
    <property type="component" value="Unassembled WGS sequence"/>
</dbReference>
<feature type="compositionally biased region" description="Basic and acidic residues" evidence="2">
    <location>
        <begin position="490"/>
        <end position="510"/>
    </location>
</feature>
<evidence type="ECO:0000259" key="3">
    <source>
        <dbReference type="PROSITE" id="PS50003"/>
    </source>
</evidence>
<dbReference type="InterPro" id="IPR035899">
    <property type="entry name" value="DBL_dom_sf"/>
</dbReference>
<reference evidence="5 6" key="1">
    <citation type="submission" date="2022-05" db="EMBL/GenBank/DDBJ databases">
        <authorList>
            <consortium name="Genoscope - CEA"/>
            <person name="William W."/>
        </authorList>
    </citation>
    <scope>NUCLEOTIDE SEQUENCE [LARGE SCALE GENOMIC DNA]</scope>
</reference>
<feature type="region of interest" description="Disordered" evidence="2">
    <location>
        <begin position="1"/>
        <end position="98"/>
    </location>
</feature>
<accession>A0ABN8RDL2</accession>
<dbReference type="InterPro" id="IPR043324">
    <property type="entry name" value="PH_PLEKHG1_G2_G3"/>
</dbReference>
<keyword evidence="6" id="KW-1185">Reference proteome</keyword>
<dbReference type="Pfam" id="PF00621">
    <property type="entry name" value="RhoGEF"/>
    <property type="match status" value="1"/>
</dbReference>
<dbReference type="SMART" id="SM00233">
    <property type="entry name" value="PH"/>
    <property type="match status" value="1"/>
</dbReference>
<gene>
    <name evidence="5" type="ORF">PEVE_00010547</name>
</gene>
<organism evidence="5 6">
    <name type="scientific">Porites evermanni</name>
    <dbReference type="NCBI Taxonomy" id="104178"/>
    <lineage>
        <taxon>Eukaryota</taxon>
        <taxon>Metazoa</taxon>
        <taxon>Cnidaria</taxon>
        <taxon>Anthozoa</taxon>
        <taxon>Hexacorallia</taxon>
        <taxon>Scleractinia</taxon>
        <taxon>Fungiina</taxon>
        <taxon>Poritidae</taxon>
        <taxon>Porites</taxon>
    </lineage>
</organism>
<evidence type="ECO:0000259" key="4">
    <source>
        <dbReference type="PROSITE" id="PS50010"/>
    </source>
</evidence>
<dbReference type="PANTHER" id="PTHR45924">
    <property type="entry name" value="FI17866P1"/>
    <property type="match status" value="1"/>
</dbReference>
<dbReference type="PANTHER" id="PTHR45924:SF2">
    <property type="entry name" value="FI17866P1"/>
    <property type="match status" value="1"/>
</dbReference>
<dbReference type="Pfam" id="PF22697">
    <property type="entry name" value="SOS1_NGEF_PH"/>
    <property type="match status" value="1"/>
</dbReference>
<dbReference type="EMBL" id="CALNXI010001748">
    <property type="protein sequence ID" value="CAH3176252.1"/>
    <property type="molecule type" value="Genomic_DNA"/>
</dbReference>
<comment type="caution">
    <text evidence="5">The sequence shown here is derived from an EMBL/GenBank/DDBJ whole genome shotgun (WGS) entry which is preliminary data.</text>
</comment>
<feature type="domain" description="PH" evidence="3">
    <location>
        <begin position="299"/>
        <end position="398"/>
    </location>
</feature>
<sequence>MSPITHLPQSGGAEPFSVRAKRAGSPQRISNGHTSTKSNGILSPKKTPKRFFRRNTLEKNQVGEAGTAQSNEKKKTSTPKVEIIYKDSPQSGNESDESNIASLKKAFEADGSPSLCTASTHSGERTPSTYSDEFIQSTSLSLQGLDVNMNRISTGSAASHTERVVQEILSTERAYVQHLHDIIEGYLKKMRKKNSPFSKQDVKELFMNIEEIYEFNKTFLAELEELDDDPVDVASHFVSKDIQKHFDKENYPEGYDIISDALSAMTGVAHHINEMKRQHEQAVHVQEIQSQMSDFEGPDLTTYGSLVLEDTFRIHNTRTDRHLFLFEKILLITKRKEGGYSCKASLMLSNMMLSESIPKEPLAFEIIRFDNQKNSFVFLARNAEQKRKWTLELKGLIVDSLTAQVPKEAKALILGKKEVKERGEQENHDNEGKKRSRPAEKLNRGTQQLKALKNTRLLVTVTADFVDVNRLRTSYNGIHRILEQTAFNNSDRRNKKDAEKKSDDEGEPRPPSDVYSSDDEKKSLGPQSILSDREDDLEPCEEANEDESGISSESAAGQVGVEEQGLRAQDTNKGDKLVSLLLL</sequence>
<feature type="compositionally biased region" description="Basic and acidic residues" evidence="2">
    <location>
        <begin position="419"/>
        <end position="443"/>
    </location>
</feature>
<protein>
    <recommendedName>
        <fullName evidence="7">PH domain-containing protein</fullName>
    </recommendedName>
</protein>
<evidence type="ECO:0008006" key="7">
    <source>
        <dbReference type="Google" id="ProtNLM"/>
    </source>
</evidence>
<feature type="region of interest" description="Disordered" evidence="2">
    <location>
        <begin position="419"/>
        <end position="446"/>
    </location>
</feature>
<dbReference type="SUPFAM" id="SSF50729">
    <property type="entry name" value="PH domain-like"/>
    <property type="match status" value="1"/>
</dbReference>
<dbReference type="InterPro" id="IPR011993">
    <property type="entry name" value="PH-like_dom_sf"/>
</dbReference>
<dbReference type="PROSITE" id="PS50003">
    <property type="entry name" value="PH_DOMAIN"/>
    <property type="match status" value="1"/>
</dbReference>
<feature type="region of interest" description="Disordered" evidence="2">
    <location>
        <begin position="489"/>
        <end position="583"/>
    </location>
</feature>
<feature type="compositionally biased region" description="Acidic residues" evidence="2">
    <location>
        <begin position="533"/>
        <end position="548"/>
    </location>
</feature>
<dbReference type="InterPro" id="IPR055251">
    <property type="entry name" value="SOS1_NGEF_PH"/>
</dbReference>
<dbReference type="CDD" id="cd13243">
    <property type="entry name" value="PH_PLEKHG1_G2_G3"/>
    <property type="match status" value="1"/>
</dbReference>
<feature type="compositionally biased region" description="Polar residues" evidence="2">
    <location>
        <begin position="27"/>
        <end position="41"/>
    </location>
</feature>
<feature type="compositionally biased region" description="Polar residues" evidence="2">
    <location>
        <begin position="88"/>
        <end position="98"/>
    </location>
</feature>
<evidence type="ECO:0000313" key="5">
    <source>
        <dbReference type="EMBL" id="CAH3176252.1"/>
    </source>
</evidence>
<dbReference type="SUPFAM" id="SSF48065">
    <property type="entry name" value="DBL homology domain (DH-domain)"/>
    <property type="match status" value="1"/>
</dbReference>
<dbReference type="InterPro" id="IPR000219">
    <property type="entry name" value="DH_dom"/>
</dbReference>
<keyword evidence="1" id="KW-0597">Phosphoprotein</keyword>
<feature type="domain" description="DH" evidence="4">
    <location>
        <begin position="160"/>
        <end position="330"/>
    </location>
</feature>
<evidence type="ECO:0000313" key="6">
    <source>
        <dbReference type="Proteomes" id="UP001159427"/>
    </source>
</evidence>
<dbReference type="InterPro" id="IPR001849">
    <property type="entry name" value="PH_domain"/>
</dbReference>
<dbReference type="SMART" id="SM00325">
    <property type="entry name" value="RhoGEF"/>
    <property type="match status" value="1"/>
</dbReference>
<evidence type="ECO:0000256" key="2">
    <source>
        <dbReference type="SAM" id="MobiDB-lite"/>
    </source>
</evidence>